<feature type="domain" description="Helicase ATP-binding" evidence="7">
    <location>
        <begin position="33"/>
        <end position="240"/>
    </location>
</feature>
<dbReference type="InterPro" id="IPR000629">
    <property type="entry name" value="RNA-helicase_DEAD-box_CS"/>
</dbReference>
<dbReference type="SMART" id="SM00487">
    <property type="entry name" value="DEXDc"/>
    <property type="match status" value="1"/>
</dbReference>
<dbReference type="InterPro" id="IPR050547">
    <property type="entry name" value="DEAD_box_RNA_helicases"/>
</dbReference>
<keyword evidence="2 5" id="KW-0378">Hydrolase</keyword>
<keyword evidence="10" id="KW-1185">Reference proteome</keyword>
<keyword evidence="4 5" id="KW-0067">ATP-binding</keyword>
<feature type="domain" description="Helicase C-terminal" evidence="8">
    <location>
        <begin position="271"/>
        <end position="417"/>
    </location>
</feature>
<dbReference type="CDD" id="cd18787">
    <property type="entry name" value="SF2_C_DEAD"/>
    <property type="match status" value="1"/>
</dbReference>
<evidence type="ECO:0000256" key="6">
    <source>
        <dbReference type="SAM" id="MobiDB-lite"/>
    </source>
</evidence>
<evidence type="ECO:0000256" key="3">
    <source>
        <dbReference type="ARBA" id="ARBA00022806"/>
    </source>
</evidence>
<reference evidence="9 10" key="1">
    <citation type="submission" date="2024-03" db="EMBL/GenBank/DDBJ databases">
        <title>Human intestinal bacterial collection.</title>
        <authorList>
            <person name="Pauvert C."/>
            <person name="Hitch T.C.A."/>
            <person name="Clavel T."/>
        </authorList>
    </citation>
    <scope>NUCLEOTIDE SEQUENCE [LARGE SCALE GENOMIC DNA]</scope>
    <source>
        <strain evidence="9 10">CLA-AA-H255</strain>
    </source>
</reference>
<evidence type="ECO:0000259" key="8">
    <source>
        <dbReference type="PROSITE" id="PS51194"/>
    </source>
</evidence>
<dbReference type="PANTHER" id="PTHR47963">
    <property type="entry name" value="DEAD-BOX ATP-DEPENDENT RNA HELICASE 47, MITOCHONDRIAL"/>
    <property type="match status" value="1"/>
</dbReference>
<dbReference type="Gene3D" id="3.40.50.300">
    <property type="entry name" value="P-loop containing nucleotide triphosphate hydrolases"/>
    <property type="match status" value="2"/>
</dbReference>
<dbReference type="Pfam" id="PF00271">
    <property type="entry name" value="Helicase_C"/>
    <property type="match status" value="1"/>
</dbReference>
<evidence type="ECO:0000256" key="4">
    <source>
        <dbReference type="ARBA" id="ARBA00022840"/>
    </source>
</evidence>
<evidence type="ECO:0000259" key="7">
    <source>
        <dbReference type="PROSITE" id="PS51192"/>
    </source>
</evidence>
<dbReference type="PROSITE" id="PS00039">
    <property type="entry name" value="DEAD_ATP_HELICASE"/>
    <property type="match status" value="1"/>
</dbReference>
<gene>
    <name evidence="9" type="ORF">WMO14_01635</name>
</gene>
<dbReference type="Proteomes" id="UP001442364">
    <property type="component" value="Unassembled WGS sequence"/>
</dbReference>
<dbReference type="PANTHER" id="PTHR47963:SF7">
    <property type="entry name" value="ATP-DEPENDENT RNA HELICASE YFML-RELATED"/>
    <property type="match status" value="1"/>
</dbReference>
<dbReference type="PROSITE" id="PS51194">
    <property type="entry name" value="HELICASE_CTER"/>
    <property type="match status" value="1"/>
</dbReference>
<dbReference type="RefSeq" id="WP_022501767.1">
    <property type="nucleotide sequence ID" value="NZ_DAWDOP010000001.1"/>
</dbReference>
<dbReference type="InterPro" id="IPR014001">
    <property type="entry name" value="Helicase_ATP-bd"/>
</dbReference>
<dbReference type="InterPro" id="IPR044742">
    <property type="entry name" value="DEAD/DEAH_RhlB"/>
</dbReference>
<dbReference type="SMART" id="SM00490">
    <property type="entry name" value="HELICc"/>
    <property type="match status" value="1"/>
</dbReference>
<keyword evidence="3 5" id="KW-0347">Helicase</keyword>
<dbReference type="InterPro" id="IPR027417">
    <property type="entry name" value="P-loop_NTPase"/>
</dbReference>
<organism evidence="9 10">
    <name type="scientific">[Lactobacillus] rogosae</name>
    <dbReference type="NCBI Taxonomy" id="706562"/>
    <lineage>
        <taxon>Bacteria</taxon>
        <taxon>Bacillati</taxon>
        <taxon>Bacillota</taxon>
        <taxon>Clostridia</taxon>
        <taxon>Lachnospirales</taxon>
        <taxon>Lachnospiraceae</taxon>
        <taxon>Lachnospira</taxon>
    </lineage>
</organism>
<dbReference type="SUPFAM" id="SSF52540">
    <property type="entry name" value="P-loop containing nucleoside triphosphate hydrolases"/>
    <property type="match status" value="1"/>
</dbReference>
<feature type="region of interest" description="Disordered" evidence="6">
    <location>
        <begin position="75"/>
        <end position="98"/>
    </location>
</feature>
<evidence type="ECO:0000256" key="1">
    <source>
        <dbReference type="ARBA" id="ARBA00022741"/>
    </source>
</evidence>
<name>A0ABV1BUP0_9FIRM</name>
<dbReference type="InterPro" id="IPR011545">
    <property type="entry name" value="DEAD/DEAH_box_helicase_dom"/>
</dbReference>
<dbReference type="GO" id="GO:0016787">
    <property type="term" value="F:hydrolase activity"/>
    <property type="evidence" value="ECO:0007669"/>
    <property type="project" value="UniProtKB-KW"/>
</dbReference>
<dbReference type="InterPro" id="IPR001650">
    <property type="entry name" value="Helicase_C-like"/>
</dbReference>
<dbReference type="EMBL" id="JBBMER010000001">
    <property type="protein sequence ID" value="MEQ2378589.1"/>
    <property type="molecule type" value="Genomic_DNA"/>
</dbReference>
<accession>A0ABV1BUP0</accession>
<proteinExistence type="inferred from homology"/>
<feature type="compositionally biased region" description="Polar residues" evidence="6">
    <location>
        <begin position="86"/>
        <end position="96"/>
    </location>
</feature>
<keyword evidence="1 5" id="KW-0547">Nucleotide-binding</keyword>
<evidence type="ECO:0000313" key="10">
    <source>
        <dbReference type="Proteomes" id="UP001442364"/>
    </source>
</evidence>
<evidence type="ECO:0000256" key="2">
    <source>
        <dbReference type="ARBA" id="ARBA00022801"/>
    </source>
</evidence>
<dbReference type="PROSITE" id="PS51192">
    <property type="entry name" value="HELICASE_ATP_BIND_1"/>
    <property type="match status" value="1"/>
</dbReference>
<comment type="caution">
    <text evidence="9">The sequence shown here is derived from an EMBL/GenBank/DDBJ whole genome shotgun (WGS) entry which is preliminary data.</text>
</comment>
<dbReference type="GO" id="GO:0004386">
    <property type="term" value="F:helicase activity"/>
    <property type="evidence" value="ECO:0007669"/>
    <property type="project" value="UniProtKB-KW"/>
</dbReference>
<dbReference type="Pfam" id="PF00270">
    <property type="entry name" value="DEAD"/>
    <property type="match status" value="1"/>
</dbReference>
<dbReference type="CDD" id="cd00268">
    <property type="entry name" value="DEADc"/>
    <property type="match status" value="1"/>
</dbReference>
<feature type="compositionally biased region" description="Low complexity" evidence="6">
    <location>
        <begin position="75"/>
        <end position="85"/>
    </location>
</feature>
<evidence type="ECO:0000313" key="9">
    <source>
        <dbReference type="EMBL" id="MEQ2378589.1"/>
    </source>
</evidence>
<sequence length="417" mass="46803">MLFKDIDNIDTNVVSILSQSGITDMTDVQAKTYKHISNNKDVIVCSGTGTGKTLAYLCPIISHITGNNNSFKNNNADISSKNNNAGSTVNNKNTYNGHKPTHSKNIQAIILVPNGELASQVNHQAEQLFSYEGCPYTSMFVTGEGNINRQIDNLKSKPSILIGTPARICQLINMKKIKVHEVKSLVLDEADKLLGKTYIEHVHSIRKSLMKYTQVLLFSASIDKKTRKEANNLTFKPIDIDINSIKASESVIPSTIKHNYVITDRRERIETLRKLIKAVKPSKAIIFINTKYDLEESLQKLLYHNYNVGYLSSNADATTKRNTLDKFRSGKLQLLLATDIAARGLQIDDIDVVINVNLPEESKEYIHRVGRCGRNGNQGLALSIITENETNKIKKYQKEFHINMLQKKLYQGRLVAK</sequence>
<protein>
    <submittedName>
        <fullName evidence="9">DEAD/DEAH box helicase</fullName>
        <ecNumber evidence="9">3.6.4.-</ecNumber>
    </submittedName>
</protein>
<dbReference type="EC" id="3.6.4.-" evidence="9"/>
<comment type="similarity">
    <text evidence="5">Belongs to the DEAD box helicase family.</text>
</comment>
<evidence type="ECO:0000256" key="5">
    <source>
        <dbReference type="RuleBase" id="RU000492"/>
    </source>
</evidence>